<dbReference type="GO" id="GO:0005509">
    <property type="term" value="F:calcium ion binding"/>
    <property type="evidence" value="ECO:0007669"/>
    <property type="project" value="InterPro"/>
</dbReference>
<dbReference type="InterPro" id="IPR001791">
    <property type="entry name" value="Laminin_G"/>
</dbReference>
<comment type="subcellular location">
    <subcellularLocation>
        <location evidence="1">Membrane</location>
    </subcellularLocation>
    <subcellularLocation>
        <location evidence="2">Secreted</location>
    </subcellularLocation>
</comment>
<dbReference type="HOGENOM" id="CLU_303232_0_0_5"/>
<organism evidence="10 11">
    <name type="scientific">Roseobacter litoralis (strain ATCC 49566 / DSM 6996 / JCM 21268 / NBRC 15278 / OCh 149)</name>
    <dbReference type="NCBI Taxonomy" id="391595"/>
    <lineage>
        <taxon>Bacteria</taxon>
        <taxon>Pseudomonadati</taxon>
        <taxon>Pseudomonadota</taxon>
        <taxon>Alphaproteobacteria</taxon>
        <taxon>Rhodobacterales</taxon>
        <taxon>Roseobacteraceae</taxon>
        <taxon>Roseobacter</taxon>
    </lineage>
</organism>
<keyword evidence="11" id="KW-1185">Reference proteome</keyword>
<dbReference type="GO" id="GO:0005576">
    <property type="term" value="C:extracellular region"/>
    <property type="evidence" value="ECO:0007669"/>
    <property type="project" value="UniProtKB-SubCell"/>
</dbReference>
<evidence type="ECO:0000256" key="4">
    <source>
        <dbReference type="ARBA" id="ARBA00022656"/>
    </source>
</evidence>
<feature type="domain" description="Laminin G" evidence="9">
    <location>
        <begin position="678"/>
        <end position="816"/>
    </location>
</feature>
<dbReference type="GO" id="GO:0090729">
    <property type="term" value="F:toxin activity"/>
    <property type="evidence" value="ECO:0007669"/>
    <property type="project" value="UniProtKB-KW"/>
</dbReference>
<reference evidence="10 11" key="1">
    <citation type="journal article" date="2011" name="BMC Genomics">
        <title>Comparative genome analysis and genome-guided physiological analysis of Roseobacter litoralis.</title>
        <authorList>
            <person name="Kalhoefer D."/>
            <person name="Thole S."/>
            <person name="Voget S."/>
            <person name="Lehmann R."/>
            <person name="Liesegang H."/>
            <person name="Wollher A."/>
            <person name="Daniel R."/>
            <person name="Simon M."/>
            <person name="Brinkhoff T."/>
        </authorList>
    </citation>
    <scope>NUCLEOTIDE SEQUENCE [LARGE SCALE GENOMIC DNA]</scope>
    <source>
        <strain evidence="11">ATCC 49566 / DSM 6996 / JCM 21268 / NBRC 15278 / OCh 149</strain>
    </source>
</reference>
<dbReference type="Gene3D" id="2.60.120.200">
    <property type="match status" value="2"/>
</dbReference>
<evidence type="ECO:0000256" key="8">
    <source>
        <dbReference type="SAM" id="MobiDB-lite"/>
    </source>
</evidence>
<keyword evidence="4" id="KW-0800">Toxin</keyword>
<evidence type="ECO:0000256" key="7">
    <source>
        <dbReference type="ARBA" id="ARBA00023136"/>
    </source>
</evidence>
<dbReference type="OrthoDB" id="8421704at2"/>
<dbReference type="PRINTS" id="PR01488">
    <property type="entry name" value="RTXTOXINA"/>
</dbReference>
<sequence length="982" mass="99560">MGSIFSGFRFKVGRKNEPAENAGPSKADQAHLDAIQGAEASGSGTAVGGASVTLAALTGYMRPQQAEAQAPVTETSAPASGGATATATPQHLVSEGSSEPNAPPQSDSVNLSEGSAASAGSGRTPASLDLEQPAQTAPRFDTAADQITDAPAPASPGVRNGLPEGGSDGSAKPQPTASRAATGQETPQLSTETETEPTAQTVEVDDTPALSAVGGTVDENVAGAVVGTAVGVAADPGDAVTYHVDDARFEVDGNQLKLKDGVDLDYETDGAVVNVAVTATDSEGASSTQTVSVTIGDVAETVQLADNGVTFADTGIAETMILGGSGDDVITANADGPEAKDGTDAVLLMNFTDTGTTAADSSGNDRDGVYRGDATPGATGWDGTGTAVTLDGDNDYVEVPPNTAYALEAGTISIRFNADNLNDQQSIFSRDSTHYDGGGHISAWLKSDGSVEVRLQSDSSNTYLRSEPGTVEAGDWAHVAFSFGPEGAALFLDGVQVDTDSYTGGLVGNDEPWTLGASQNRSGDGVATNLRDHFEGSIDEFALFDRQFDTAEMAELESEGVTSFERYQISGGAGDDQLIGGAGDERLYGDAGDDTIKGGAGDDRLYGGDEVGADAVVLMHFEDVGGTSADSSGNARDGLYRGGATPGATGWDGTGTAVALDGTDDYVEVPPDSAYALDAGTVSIRFNANNLDDKQTIFSRDSTHFDGGGHLTAWLNTDGSIEVRLQSDSGNTFMQSDSGTVTAGDWSHVAVSFGPEGAALFLDGARVDTDSYTGGITGNNEPWTLGASQWKSSDGAADNLQHFFDGAIDEFAVFDYQLETSEVAAIESGGITMGGHDNLFGGDGNDYLKGGGGNDVLSGGAGNDTLYGDGGDDILSGGLGDDVLYGGAGENTFLVAASEGSDIVAGGASGWTQTIELLDTSGGANVAGNTVTGNGWTMVLDAGSSVEGQSAEALALSEDAAGVITFDAGGIVEFTEIDKITW</sequence>
<feature type="region of interest" description="Disordered" evidence="8">
    <location>
        <begin position="147"/>
        <end position="206"/>
    </location>
</feature>
<evidence type="ECO:0000256" key="6">
    <source>
        <dbReference type="ARBA" id="ARBA00023026"/>
    </source>
</evidence>
<accession>F7ZDX2</accession>
<dbReference type="STRING" id="391595.RLO149_c000590"/>
<dbReference type="InterPro" id="IPR018511">
    <property type="entry name" value="Hemolysin-typ_Ca-bd_CS"/>
</dbReference>
<gene>
    <name evidence="10" type="ordered locus">RLO149_c000590</name>
</gene>
<dbReference type="Proteomes" id="UP000001353">
    <property type="component" value="Chromosome"/>
</dbReference>
<dbReference type="Pfam" id="PF00353">
    <property type="entry name" value="HemolysinCabind"/>
    <property type="match status" value="3"/>
</dbReference>
<keyword evidence="7" id="KW-0472">Membrane</keyword>
<dbReference type="PANTHER" id="PTHR38340:SF1">
    <property type="entry name" value="S-LAYER PROTEIN"/>
    <property type="match status" value="1"/>
</dbReference>
<evidence type="ECO:0000256" key="3">
    <source>
        <dbReference type="ARBA" id="ARBA00022525"/>
    </source>
</evidence>
<dbReference type="InterPro" id="IPR050557">
    <property type="entry name" value="RTX_toxin/Mannuronan_C5-epim"/>
</dbReference>
<keyword evidence="5" id="KW-0677">Repeat</keyword>
<feature type="region of interest" description="Disordered" evidence="8">
    <location>
        <begin position="64"/>
        <end position="131"/>
    </location>
</feature>
<dbReference type="Gene3D" id="2.60.40.60">
    <property type="entry name" value="Cadherins"/>
    <property type="match status" value="1"/>
</dbReference>
<protein>
    <recommendedName>
        <fullName evidence="9">Laminin G domain-containing protein</fullName>
    </recommendedName>
</protein>
<dbReference type="EMBL" id="CP002623">
    <property type="protein sequence ID" value="AEI92091.1"/>
    <property type="molecule type" value="Genomic_DNA"/>
</dbReference>
<dbReference type="PROSITE" id="PS00330">
    <property type="entry name" value="HEMOLYSIN_CALCIUM"/>
    <property type="match status" value="1"/>
</dbReference>
<dbReference type="InterPro" id="IPR011049">
    <property type="entry name" value="Serralysin-like_metalloprot_C"/>
</dbReference>
<dbReference type="Pfam" id="PF13385">
    <property type="entry name" value="Laminin_G_3"/>
    <property type="match status" value="2"/>
</dbReference>
<name>F7ZDX2_ROSLO</name>
<dbReference type="RefSeq" id="WP_013960036.1">
    <property type="nucleotide sequence ID" value="NC_015730.1"/>
</dbReference>
<dbReference type="InterPro" id="IPR013320">
    <property type="entry name" value="ConA-like_dom_sf"/>
</dbReference>
<feature type="compositionally biased region" description="Polar residues" evidence="8">
    <location>
        <begin position="95"/>
        <end position="113"/>
    </location>
</feature>
<dbReference type="InterPro" id="IPR003995">
    <property type="entry name" value="RTX_toxin_determinant-A"/>
</dbReference>
<feature type="region of interest" description="Disordered" evidence="8">
    <location>
        <begin position="1"/>
        <end position="30"/>
    </location>
</feature>
<feature type="compositionally biased region" description="Low complexity" evidence="8">
    <location>
        <begin position="75"/>
        <end position="89"/>
    </location>
</feature>
<proteinExistence type="predicted"/>
<dbReference type="Gene3D" id="2.150.10.10">
    <property type="entry name" value="Serralysin-like metalloprotease, C-terminal"/>
    <property type="match status" value="2"/>
</dbReference>
<evidence type="ECO:0000256" key="2">
    <source>
        <dbReference type="ARBA" id="ARBA00004613"/>
    </source>
</evidence>
<dbReference type="CDD" id="cd11304">
    <property type="entry name" value="Cadherin_repeat"/>
    <property type="match status" value="1"/>
</dbReference>
<evidence type="ECO:0000313" key="11">
    <source>
        <dbReference type="Proteomes" id="UP000001353"/>
    </source>
</evidence>
<keyword evidence="3" id="KW-0964">Secreted</keyword>
<dbReference type="PRINTS" id="PR00313">
    <property type="entry name" value="CABNDNGRPT"/>
</dbReference>
<evidence type="ECO:0000256" key="5">
    <source>
        <dbReference type="ARBA" id="ARBA00022737"/>
    </source>
</evidence>
<dbReference type="SMART" id="SM00282">
    <property type="entry name" value="LamG"/>
    <property type="match status" value="2"/>
</dbReference>
<dbReference type="SUPFAM" id="SSF49899">
    <property type="entry name" value="Concanavalin A-like lectins/glucanases"/>
    <property type="match status" value="2"/>
</dbReference>
<evidence type="ECO:0000256" key="1">
    <source>
        <dbReference type="ARBA" id="ARBA00004370"/>
    </source>
</evidence>
<dbReference type="KEGG" id="rli:RLO149_c000590"/>
<dbReference type="AlphaFoldDB" id="F7ZDX2"/>
<dbReference type="PANTHER" id="PTHR38340">
    <property type="entry name" value="S-LAYER PROTEIN"/>
    <property type="match status" value="1"/>
</dbReference>
<dbReference type="eggNOG" id="COG2931">
    <property type="taxonomic scope" value="Bacteria"/>
</dbReference>
<feature type="domain" description="Laminin G" evidence="9">
    <location>
        <begin position="408"/>
        <end position="546"/>
    </location>
</feature>
<evidence type="ECO:0000313" key="10">
    <source>
        <dbReference type="EMBL" id="AEI92091.1"/>
    </source>
</evidence>
<feature type="compositionally biased region" description="Polar residues" evidence="8">
    <location>
        <begin position="173"/>
        <end position="201"/>
    </location>
</feature>
<evidence type="ECO:0000259" key="9">
    <source>
        <dbReference type="SMART" id="SM00282"/>
    </source>
</evidence>
<dbReference type="InterPro" id="IPR001343">
    <property type="entry name" value="Hemolysn_Ca-bd"/>
</dbReference>
<dbReference type="GO" id="GO:0016020">
    <property type="term" value="C:membrane"/>
    <property type="evidence" value="ECO:0007669"/>
    <property type="project" value="UniProtKB-SubCell"/>
</dbReference>
<dbReference type="SUPFAM" id="SSF51120">
    <property type="entry name" value="beta-Roll"/>
    <property type="match status" value="1"/>
</dbReference>
<keyword evidence="6" id="KW-0843">Virulence</keyword>